<protein>
    <recommendedName>
        <fullName evidence="7">VTT domain-containing protein</fullName>
    </recommendedName>
</protein>
<organism evidence="8 9">
    <name type="scientific">Circinella minor</name>
    <dbReference type="NCBI Taxonomy" id="1195481"/>
    <lineage>
        <taxon>Eukaryota</taxon>
        <taxon>Fungi</taxon>
        <taxon>Fungi incertae sedis</taxon>
        <taxon>Mucoromycota</taxon>
        <taxon>Mucoromycotina</taxon>
        <taxon>Mucoromycetes</taxon>
        <taxon>Mucorales</taxon>
        <taxon>Lichtheimiaceae</taxon>
        <taxon>Circinella</taxon>
    </lineage>
</organism>
<name>A0A8H7VSB1_9FUNG</name>
<comment type="similarity">
    <text evidence="5">Belongs to the TMEM41 family.</text>
</comment>
<dbReference type="EMBL" id="JAEPRB010000030">
    <property type="protein sequence ID" value="KAG2225234.1"/>
    <property type="molecule type" value="Genomic_DNA"/>
</dbReference>
<dbReference type="OrthoDB" id="3364966at2759"/>
<dbReference type="Pfam" id="PF09335">
    <property type="entry name" value="VTT_dom"/>
    <property type="match status" value="1"/>
</dbReference>
<dbReference type="PANTHER" id="PTHR43220:SF18">
    <property type="entry name" value="TRANSMEMBRANE PROTEIN 41B"/>
    <property type="match status" value="1"/>
</dbReference>
<dbReference type="AlphaFoldDB" id="A0A8H7VSB1"/>
<sequence>MSNDRTPLLPPSPEEEQQQRIQSYTEITTRTANELENGHDPTIQKTIEEVEQKTTIWRTLRSKAYLRSIIMLVIFFVIFTGLEIALLKLNLPSVGPEDEDALKFPKNLKELRRLNEILSNYIDNHFINVYVTYFATYVYLQSFSVPGSMWLSILGGALFNFWLTLFTVSICSAIGSTVAYLISASLGSVAVVHLIGDRIAKWNEQLVNHKQHMLNYMVVLRIAPLPPNWTINLGAPHLQVPIGAFFWGTFIGVAPPSFIHVQAGAALDRLSSSDELQLVTPTNVTCLVAVAIVALIPVFVRRYYKL</sequence>
<dbReference type="InterPro" id="IPR032816">
    <property type="entry name" value="VTT_dom"/>
</dbReference>
<gene>
    <name evidence="8" type="ORF">INT45_001457</name>
</gene>
<feature type="domain" description="VTT" evidence="7">
    <location>
        <begin position="146"/>
        <end position="265"/>
    </location>
</feature>
<proteinExistence type="inferred from homology"/>
<dbReference type="Proteomes" id="UP000646827">
    <property type="component" value="Unassembled WGS sequence"/>
</dbReference>
<evidence type="ECO:0000256" key="2">
    <source>
        <dbReference type="ARBA" id="ARBA00022692"/>
    </source>
</evidence>
<accession>A0A8H7VSB1</accession>
<keyword evidence="2 6" id="KW-0812">Transmembrane</keyword>
<evidence type="ECO:0000259" key="7">
    <source>
        <dbReference type="Pfam" id="PF09335"/>
    </source>
</evidence>
<evidence type="ECO:0000256" key="4">
    <source>
        <dbReference type="ARBA" id="ARBA00023136"/>
    </source>
</evidence>
<feature type="transmembrane region" description="Helical" evidence="6">
    <location>
        <begin position="64"/>
        <end position="87"/>
    </location>
</feature>
<evidence type="ECO:0000313" key="8">
    <source>
        <dbReference type="EMBL" id="KAG2225234.1"/>
    </source>
</evidence>
<evidence type="ECO:0000313" key="9">
    <source>
        <dbReference type="Proteomes" id="UP000646827"/>
    </source>
</evidence>
<feature type="transmembrane region" description="Helical" evidence="6">
    <location>
        <begin position="278"/>
        <end position="300"/>
    </location>
</feature>
<feature type="transmembrane region" description="Helical" evidence="6">
    <location>
        <begin position="149"/>
        <end position="171"/>
    </location>
</feature>
<dbReference type="PANTHER" id="PTHR43220">
    <property type="match status" value="1"/>
</dbReference>
<comment type="caution">
    <text evidence="8">The sequence shown here is derived from an EMBL/GenBank/DDBJ whole genome shotgun (WGS) entry which is preliminary data.</text>
</comment>
<keyword evidence="4 6" id="KW-0472">Membrane</keyword>
<evidence type="ECO:0000256" key="3">
    <source>
        <dbReference type="ARBA" id="ARBA00022989"/>
    </source>
</evidence>
<dbReference type="InterPro" id="IPR045014">
    <property type="entry name" value="TM41A/B"/>
</dbReference>
<evidence type="ECO:0000256" key="5">
    <source>
        <dbReference type="ARBA" id="ARBA00025797"/>
    </source>
</evidence>
<evidence type="ECO:0000256" key="6">
    <source>
        <dbReference type="SAM" id="Phobius"/>
    </source>
</evidence>
<feature type="transmembrane region" description="Helical" evidence="6">
    <location>
        <begin position="178"/>
        <end position="196"/>
    </location>
</feature>
<evidence type="ECO:0000256" key="1">
    <source>
        <dbReference type="ARBA" id="ARBA00004141"/>
    </source>
</evidence>
<keyword evidence="3 6" id="KW-1133">Transmembrane helix</keyword>
<dbReference type="GO" id="GO:0005789">
    <property type="term" value="C:endoplasmic reticulum membrane"/>
    <property type="evidence" value="ECO:0007669"/>
    <property type="project" value="TreeGrafter"/>
</dbReference>
<dbReference type="GO" id="GO:0000045">
    <property type="term" value="P:autophagosome assembly"/>
    <property type="evidence" value="ECO:0007669"/>
    <property type="project" value="TreeGrafter"/>
</dbReference>
<reference evidence="8 9" key="1">
    <citation type="submission" date="2020-12" db="EMBL/GenBank/DDBJ databases">
        <title>Metabolic potential, ecology and presence of endohyphal bacteria is reflected in genomic diversity of Mucoromycotina.</title>
        <authorList>
            <person name="Muszewska A."/>
            <person name="Okrasinska A."/>
            <person name="Steczkiewicz K."/>
            <person name="Drgas O."/>
            <person name="Orlowska M."/>
            <person name="Perlinska-Lenart U."/>
            <person name="Aleksandrzak-Piekarczyk T."/>
            <person name="Szatraj K."/>
            <person name="Zielenkiewicz U."/>
            <person name="Pilsyk S."/>
            <person name="Malc E."/>
            <person name="Mieczkowski P."/>
            <person name="Kruszewska J.S."/>
            <person name="Biernat P."/>
            <person name="Pawlowska J."/>
        </authorList>
    </citation>
    <scope>NUCLEOTIDE SEQUENCE [LARGE SCALE GENOMIC DNA]</scope>
    <source>
        <strain evidence="8 9">CBS 142.35</strain>
    </source>
</reference>
<keyword evidence="9" id="KW-1185">Reference proteome</keyword>
<comment type="subcellular location">
    <subcellularLocation>
        <location evidence="1">Membrane</location>
        <topology evidence="1">Multi-pass membrane protein</topology>
    </subcellularLocation>
</comment>